<dbReference type="AlphaFoldDB" id="A0A2M8S3I4"/>
<dbReference type="PANTHER" id="PTHR38687">
    <property type="entry name" value="CELL DIVISION PROTEIN DEDD-RELATED"/>
    <property type="match status" value="1"/>
</dbReference>
<name>A0A2M8S3I4_9PAST</name>
<keyword evidence="3" id="KW-0472">Membrane</keyword>
<keyword evidence="6" id="KW-1185">Reference proteome</keyword>
<evidence type="ECO:0000256" key="1">
    <source>
        <dbReference type="NCBIfam" id="TIGR02223"/>
    </source>
</evidence>
<evidence type="ECO:0000259" key="4">
    <source>
        <dbReference type="PROSITE" id="PS51724"/>
    </source>
</evidence>
<feature type="compositionally biased region" description="Low complexity" evidence="2">
    <location>
        <begin position="176"/>
        <end position="186"/>
    </location>
</feature>
<evidence type="ECO:0000313" key="6">
    <source>
        <dbReference type="Proteomes" id="UP000229329"/>
    </source>
</evidence>
<evidence type="ECO:0000313" key="5">
    <source>
        <dbReference type="EMBL" id="PJG85700.1"/>
    </source>
</evidence>
<keyword evidence="5" id="KW-0132">Cell division</keyword>
<feature type="compositionally biased region" description="Basic and acidic residues" evidence="2">
    <location>
        <begin position="187"/>
        <end position="201"/>
    </location>
</feature>
<reference evidence="5 6" key="1">
    <citation type="submission" date="2017-11" db="EMBL/GenBank/DDBJ databases">
        <title>Reclassification of Bisgaard taxon 7 as Conservatibacter flavescens gen. nov., sp. nov.</title>
        <authorList>
            <person name="Christensen H."/>
        </authorList>
    </citation>
    <scope>NUCLEOTIDE SEQUENCE [LARGE SCALE GENOMIC DNA]</scope>
    <source>
        <strain evidence="5 6">7_4</strain>
    </source>
</reference>
<gene>
    <name evidence="5" type="primary">ftsN</name>
    <name evidence="5" type="ORF">CVP05_04925</name>
</gene>
<feature type="compositionally biased region" description="Basic and acidic residues" evidence="2">
    <location>
        <begin position="157"/>
        <end position="175"/>
    </location>
</feature>
<dbReference type="GO" id="GO:0042834">
    <property type="term" value="F:peptidoglycan binding"/>
    <property type="evidence" value="ECO:0007669"/>
    <property type="project" value="InterPro"/>
</dbReference>
<feature type="domain" description="SPOR" evidence="4">
    <location>
        <begin position="208"/>
        <end position="281"/>
    </location>
</feature>
<sequence>MAQRDYAARSSASRKKKKSNGISKTTVLFIVGIVLVMFAGGLYFLKKNAPEVEKRVDTQPVEPTTPKSVLPSRPEEVWSYIQDLETREIPVDNSPGAIDKNAQLTAEQKRILAMLEQDKLAQQKKAEEAKKAALARAEQQAQEAKTTESKTPPPVSKVEKPQVVEAKPEVKKAEPVKVVAKPATEQQKQEVVKEAAKKEPAKPTSSQSTAGGKFGLQCGAFKNKGQAENLQARLAMAGFNSRVTSSADWNRVFVGPVGDRAAAAKAQADAKSITNCVIIGM</sequence>
<feature type="region of interest" description="Disordered" evidence="2">
    <location>
        <begin position="131"/>
        <end position="211"/>
    </location>
</feature>
<organism evidence="5 6">
    <name type="scientific">Conservatibacter flavescens</name>
    <dbReference type="NCBI Taxonomy" id="28161"/>
    <lineage>
        <taxon>Bacteria</taxon>
        <taxon>Pseudomonadati</taxon>
        <taxon>Pseudomonadota</taxon>
        <taxon>Gammaproteobacteria</taxon>
        <taxon>Pasteurellales</taxon>
        <taxon>Pasteurellaceae</taxon>
        <taxon>Conservatibacter</taxon>
    </lineage>
</organism>
<keyword evidence="5" id="KW-0131">Cell cycle</keyword>
<dbReference type="RefSeq" id="WP_100288471.1">
    <property type="nucleotide sequence ID" value="NZ_PHHA01000008.1"/>
</dbReference>
<dbReference type="EMBL" id="PHHA01000008">
    <property type="protein sequence ID" value="PJG85700.1"/>
    <property type="molecule type" value="Genomic_DNA"/>
</dbReference>
<accession>A0A2M8S3I4</accession>
<dbReference type="InterPro" id="IPR052521">
    <property type="entry name" value="Cell_div_SPOR-domain"/>
</dbReference>
<dbReference type="SUPFAM" id="SSF110997">
    <property type="entry name" value="Sporulation related repeat"/>
    <property type="match status" value="1"/>
</dbReference>
<feature type="transmembrane region" description="Helical" evidence="3">
    <location>
        <begin position="21"/>
        <end position="45"/>
    </location>
</feature>
<dbReference type="Pfam" id="PF05036">
    <property type="entry name" value="SPOR"/>
    <property type="match status" value="1"/>
</dbReference>
<dbReference type="InterPro" id="IPR036680">
    <property type="entry name" value="SPOR-like_sf"/>
</dbReference>
<evidence type="ECO:0000256" key="2">
    <source>
        <dbReference type="SAM" id="MobiDB-lite"/>
    </source>
</evidence>
<keyword evidence="3" id="KW-1133">Transmembrane helix</keyword>
<dbReference type="InterPro" id="IPR007730">
    <property type="entry name" value="SPOR-like_dom"/>
</dbReference>
<dbReference type="NCBIfam" id="TIGR02223">
    <property type="entry name" value="ftsN"/>
    <property type="match status" value="1"/>
</dbReference>
<dbReference type="GO" id="GO:0051301">
    <property type="term" value="P:cell division"/>
    <property type="evidence" value="ECO:0007669"/>
    <property type="project" value="UniProtKB-KW"/>
</dbReference>
<feature type="compositionally biased region" description="Low complexity" evidence="2">
    <location>
        <begin position="132"/>
        <end position="144"/>
    </location>
</feature>
<dbReference type="InterPro" id="IPR011930">
    <property type="entry name" value="FtsN"/>
</dbReference>
<dbReference type="OrthoDB" id="8558195at2"/>
<dbReference type="Proteomes" id="UP000229329">
    <property type="component" value="Unassembled WGS sequence"/>
</dbReference>
<dbReference type="PANTHER" id="PTHR38687:SF2">
    <property type="entry name" value="CELL DIVISION PROTEIN FTSN"/>
    <property type="match status" value="1"/>
</dbReference>
<evidence type="ECO:0000256" key="3">
    <source>
        <dbReference type="SAM" id="Phobius"/>
    </source>
</evidence>
<protein>
    <recommendedName>
        <fullName evidence="1">Cell division protein FtsN</fullName>
    </recommendedName>
</protein>
<proteinExistence type="predicted"/>
<dbReference type="PROSITE" id="PS51724">
    <property type="entry name" value="SPOR"/>
    <property type="match status" value="1"/>
</dbReference>
<dbReference type="Gene3D" id="3.30.70.1070">
    <property type="entry name" value="Sporulation related repeat"/>
    <property type="match status" value="1"/>
</dbReference>
<comment type="caution">
    <text evidence="5">The sequence shown here is derived from an EMBL/GenBank/DDBJ whole genome shotgun (WGS) entry which is preliminary data.</text>
</comment>
<keyword evidence="3" id="KW-0812">Transmembrane</keyword>